<accession>A0ABV7UCN8</accession>
<evidence type="ECO:0000313" key="3">
    <source>
        <dbReference type="EMBL" id="MFC3636281.1"/>
    </source>
</evidence>
<feature type="transmembrane region" description="Helical" evidence="2">
    <location>
        <begin position="256"/>
        <end position="281"/>
    </location>
</feature>
<protein>
    <recommendedName>
        <fullName evidence="5">PhnA-like protein</fullName>
    </recommendedName>
</protein>
<keyword evidence="2" id="KW-1133">Transmembrane helix</keyword>
<feature type="coiled-coil region" evidence="1">
    <location>
        <begin position="225"/>
        <end position="259"/>
    </location>
</feature>
<keyword evidence="2" id="KW-0472">Membrane</keyword>
<feature type="transmembrane region" description="Helical" evidence="2">
    <location>
        <begin position="28"/>
        <end position="50"/>
    </location>
</feature>
<dbReference type="EMBL" id="JBHRYC010000023">
    <property type="protein sequence ID" value="MFC3636281.1"/>
    <property type="molecule type" value="Genomic_DNA"/>
</dbReference>
<keyword evidence="2" id="KW-0812">Transmembrane</keyword>
<dbReference type="RefSeq" id="WP_191317619.1">
    <property type="nucleotide sequence ID" value="NZ_BNCG01000001.1"/>
</dbReference>
<feature type="transmembrane region" description="Helical" evidence="2">
    <location>
        <begin position="114"/>
        <end position="139"/>
    </location>
</feature>
<evidence type="ECO:0000313" key="4">
    <source>
        <dbReference type="Proteomes" id="UP001595704"/>
    </source>
</evidence>
<feature type="transmembrane region" description="Helical" evidence="2">
    <location>
        <begin position="70"/>
        <end position="93"/>
    </location>
</feature>
<evidence type="ECO:0000256" key="1">
    <source>
        <dbReference type="SAM" id="Coils"/>
    </source>
</evidence>
<keyword evidence="4" id="KW-1185">Reference proteome</keyword>
<name>A0ABV7UCN8_9HYPH</name>
<comment type="caution">
    <text evidence="3">The sequence shown here is derived from an EMBL/GenBank/DDBJ whole genome shotgun (WGS) entry which is preliminary data.</text>
</comment>
<organism evidence="3 4">
    <name type="scientific">Camelimonas fluminis</name>
    <dbReference type="NCBI Taxonomy" id="1576911"/>
    <lineage>
        <taxon>Bacteria</taxon>
        <taxon>Pseudomonadati</taxon>
        <taxon>Pseudomonadota</taxon>
        <taxon>Alphaproteobacteria</taxon>
        <taxon>Hyphomicrobiales</taxon>
        <taxon>Chelatococcaceae</taxon>
        <taxon>Camelimonas</taxon>
    </lineage>
</organism>
<proteinExistence type="predicted"/>
<gene>
    <name evidence="3" type="ORF">ACFONL_02625</name>
</gene>
<sequence length="293" mass="29443">MSRIDEMSRADDILIAAGAGAPERPMNWAAAFAGAAVAIAVAIILMMIAAGLGLSVISPWSGEGVSVKSALVTGGIALIVIQWIASAAGGYIAGRMRAGWAGLRSDETFFRDTVHGLVAWTVAALIMMGVAASSAFSVAGTGVRAAASVAGAAVTTAGGVADSGLDYYVDGMLRPGQAANVQPMRPETVKEVSRIVARAAATGSLPQGDRTYMAGVIANATGVSQADAEARINSAIQGLESLKQEAKQQADAARKASAATALAAALALCIGAFVACVAAVLGGRARDEFAYET</sequence>
<reference evidence="4" key="1">
    <citation type="journal article" date="2019" name="Int. J. Syst. Evol. Microbiol.">
        <title>The Global Catalogue of Microorganisms (GCM) 10K type strain sequencing project: providing services to taxonomists for standard genome sequencing and annotation.</title>
        <authorList>
            <consortium name="The Broad Institute Genomics Platform"/>
            <consortium name="The Broad Institute Genome Sequencing Center for Infectious Disease"/>
            <person name="Wu L."/>
            <person name="Ma J."/>
        </authorList>
    </citation>
    <scope>NUCLEOTIDE SEQUENCE [LARGE SCALE GENOMIC DNA]</scope>
    <source>
        <strain evidence="4">KCTC 42282</strain>
    </source>
</reference>
<dbReference type="Proteomes" id="UP001595704">
    <property type="component" value="Unassembled WGS sequence"/>
</dbReference>
<evidence type="ECO:0000256" key="2">
    <source>
        <dbReference type="SAM" id="Phobius"/>
    </source>
</evidence>
<evidence type="ECO:0008006" key="5">
    <source>
        <dbReference type="Google" id="ProtNLM"/>
    </source>
</evidence>
<keyword evidence="1" id="KW-0175">Coiled coil</keyword>